<gene>
    <name evidence="2" type="ORF">ALC60_13231</name>
</gene>
<feature type="domain" description="ISXO2-like transposase" evidence="1">
    <location>
        <begin position="139"/>
        <end position="305"/>
    </location>
</feature>
<accession>A0A151WIP7</accession>
<reference evidence="2 3" key="1">
    <citation type="submission" date="2015-09" db="EMBL/GenBank/DDBJ databases">
        <title>Trachymyrmex zeteki WGS genome.</title>
        <authorList>
            <person name="Nygaard S."/>
            <person name="Hu H."/>
            <person name="Boomsma J."/>
            <person name="Zhang G."/>
        </authorList>
    </citation>
    <scope>NUCLEOTIDE SEQUENCE [LARGE SCALE GENOMIC DNA]</scope>
    <source>
        <strain evidence="2">Tzet28-1</strain>
        <tissue evidence="2">Whole body</tissue>
    </source>
</reference>
<sequence length="340" mass="39977">MLSDFINLTYNRDKLIEFLIQHGVLPVVINCNQCESILNLNTKTLMFICRKRHFVKNTNKKRISQQCKFERSAKVGTWFDNTNLDVSLICRLTVYFIMFPPPRVQFLTLDTGLTKVTVIDWLNFCREICVYWAKKHCEKIGGPGHIVEVDEAKFGHRKYNRGRVVDGRWVFGGIDRESKKIFLLAVQDRTHETLLKCIKEWILPGSTIISDCWKSYKYLENEGFQHLTVNHSYNFVDPDTSKVYFVNTDLINITFANILIFFKFIDAHTQNIERVWREVRANIPKYGILPDHFEGYLSEYLFKRNHDLEKRIDSFFDIISQVYPPKLNVQCQQASSSNVH</sequence>
<dbReference type="AlphaFoldDB" id="A0A151WIP7"/>
<protein>
    <recommendedName>
        <fullName evidence="1">ISXO2-like transposase domain-containing protein</fullName>
    </recommendedName>
</protein>
<evidence type="ECO:0000313" key="3">
    <source>
        <dbReference type="Proteomes" id="UP000075809"/>
    </source>
</evidence>
<organism evidence="2 3">
    <name type="scientific">Mycetomoellerius zeteki</name>
    <dbReference type="NCBI Taxonomy" id="64791"/>
    <lineage>
        <taxon>Eukaryota</taxon>
        <taxon>Metazoa</taxon>
        <taxon>Ecdysozoa</taxon>
        <taxon>Arthropoda</taxon>
        <taxon>Hexapoda</taxon>
        <taxon>Insecta</taxon>
        <taxon>Pterygota</taxon>
        <taxon>Neoptera</taxon>
        <taxon>Endopterygota</taxon>
        <taxon>Hymenoptera</taxon>
        <taxon>Apocrita</taxon>
        <taxon>Aculeata</taxon>
        <taxon>Formicoidea</taxon>
        <taxon>Formicidae</taxon>
        <taxon>Myrmicinae</taxon>
        <taxon>Mycetomoellerius</taxon>
    </lineage>
</organism>
<dbReference type="Pfam" id="PF12762">
    <property type="entry name" value="DDE_Tnp_IS1595"/>
    <property type="match status" value="1"/>
</dbReference>
<evidence type="ECO:0000313" key="2">
    <source>
        <dbReference type="EMBL" id="KYQ47743.1"/>
    </source>
</evidence>
<dbReference type="PANTHER" id="PTHR47163:SF2">
    <property type="entry name" value="SI:DKEY-17M8.2"/>
    <property type="match status" value="1"/>
</dbReference>
<name>A0A151WIP7_9HYME</name>
<evidence type="ECO:0000259" key="1">
    <source>
        <dbReference type="SMART" id="SM01126"/>
    </source>
</evidence>
<dbReference type="Proteomes" id="UP000075809">
    <property type="component" value="Unassembled WGS sequence"/>
</dbReference>
<dbReference type="EMBL" id="KQ983080">
    <property type="protein sequence ID" value="KYQ47743.1"/>
    <property type="molecule type" value="Genomic_DNA"/>
</dbReference>
<dbReference type="SMART" id="SM01126">
    <property type="entry name" value="DDE_Tnp_IS1595"/>
    <property type="match status" value="1"/>
</dbReference>
<dbReference type="InterPro" id="IPR024445">
    <property type="entry name" value="Tnp_ISXO2-like"/>
</dbReference>
<keyword evidence="3" id="KW-1185">Reference proteome</keyword>
<dbReference type="PANTHER" id="PTHR47163">
    <property type="entry name" value="DDE_TNP_IS1595 DOMAIN-CONTAINING PROTEIN"/>
    <property type="match status" value="1"/>
</dbReference>
<dbReference type="InterPro" id="IPR053164">
    <property type="entry name" value="IS1016-like_transposase"/>
</dbReference>
<proteinExistence type="predicted"/>